<accession>A0ABR1G9V5</accession>
<evidence type="ECO:0000256" key="5">
    <source>
        <dbReference type="ARBA" id="ARBA00022516"/>
    </source>
</evidence>
<evidence type="ECO:0000256" key="15">
    <source>
        <dbReference type="SAM" id="MobiDB-lite"/>
    </source>
</evidence>
<dbReference type="EMBL" id="JBBJCI010000039">
    <property type="protein sequence ID" value="KAK7249879.1"/>
    <property type="molecule type" value="Genomic_DNA"/>
</dbReference>
<protein>
    <recommendedName>
        <fullName evidence="14">Acyltransferase</fullName>
        <ecNumber evidence="14">2.3.1.-</ecNumber>
    </recommendedName>
</protein>
<evidence type="ECO:0000256" key="7">
    <source>
        <dbReference type="ARBA" id="ARBA00022692"/>
    </source>
</evidence>
<keyword evidence="11" id="KW-0443">Lipid metabolism</keyword>
<keyword evidence="10" id="KW-1133">Transmembrane helix</keyword>
<evidence type="ECO:0000256" key="14">
    <source>
        <dbReference type="RuleBase" id="RU367023"/>
    </source>
</evidence>
<dbReference type="EC" id="2.3.1.-" evidence="14"/>
<evidence type="ECO:0000256" key="8">
    <source>
        <dbReference type="ARBA" id="ARBA00022798"/>
    </source>
</evidence>
<evidence type="ECO:0000256" key="3">
    <source>
        <dbReference type="ARBA" id="ARBA00005189"/>
    </source>
</evidence>
<evidence type="ECO:0000256" key="10">
    <source>
        <dbReference type="ARBA" id="ARBA00022989"/>
    </source>
</evidence>
<keyword evidence="17" id="KW-1185">Reference proteome</keyword>
<comment type="caution">
    <text evidence="16">The sequence shown here is derived from an EMBL/GenBank/DDBJ whole genome shotgun (WGS) entry which is preliminary data.</text>
</comment>
<evidence type="ECO:0000256" key="9">
    <source>
        <dbReference type="ARBA" id="ARBA00022824"/>
    </source>
</evidence>
<sequence length="345" mass="37047">MQPIPSGPPRRRRSGGDRWRPSSSRRRRRASPSSSSREGRSSFGPSSSGWRRAAASPCVPRPGLRRLDVVLRHGAPERRAVVAERPRLARLAPPGGLFSREPPRDGALPPGGKYVLGYHPHGVVSLGAFVGVGTNGVGLDDAFPGLDFHLCTLAVNFKMPFIRELILRLGIIPASKACIRRALARNGGAVCIAVGGAKEALLSTPGAPYELYRQAQGLRPQALLAEASLVPTFAFGELDVFRAPARGSRARRWLLTFQNWGLGWYGYSLPVFCGNLPFTNVGFGLQPISEAVHIVTGAPIPHDGVAGPVTDARVDAMHARYVAALRALFDAHKGAYAPGRELLIK</sequence>
<dbReference type="Proteomes" id="UP001363151">
    <property type="component" value="Unassembled WGS sequence"/>
</dbReference>
<evidence type="ECO:0000256" key="2">
    <source>
        <dbReference type="ARBA" id="ARBA00004771"/>
    </source>
</evidence>
<keyword evidence="8" id="KW-0319">Glycerol metabolism</keyword>
<reference evidence="16 17" key="1">
    <citation type="submission" date="2024-03" db="EMBL/GenBank/DDBJ databases">
        <title>Aureococcus anophagefferens CCMP1851 and Kratosvirus quantuckense: Draft genome of a second virus-susceptible host strain in the model system.</title>
        <authorList>
            <person name="Chase E."/>
            <person name="Truchon A.R."/>
            <person name="Schepens W."/>
            <person name="Wilhelm S.W."/>
        </authorList>
    </citation>
    <scope>NUCLEOTIDE SEQUENCE [LARGE SCALE GENOMIC DNA]</scope>
    <source>
        <strain evidence="16 17">CCMP1851</strain>
    </source>
</reference>
<organism evidence="16 17">
    <name type="scientific">Aureococcus anophagefferens</name>
    <name type="common">Harmful bloom alga</name>
    <dbReference type="NCBI Taxonomy" id="44056"/>
    <lineage>
        <taxon>Eukaryota</taxon>
        <taxon>Sar</taxon>
        <taxon>Stramenopiles</taxon>
        <taxon>Ochrophyta</taxon>
        <taxon>Pelagophyceae</taxon>
        <taxon>Pelagomonadales</taxon>
        <taxon>Pelagomonadaceae</taxon>
        <taxon>Aureococcus</taxon>
    </lineage>
</organism>
<dbReference type="PANTHER" id="PTHR12317:SF0">
    <property type="entry name" value="ACYLTRANSFERASE"/>
    <property type="match status" value="1"/>
</dbReference>
<evidence type="ECO:0000256" key="1">
    <source>
        <dbReference type="ARBA" id="ARBA00004477"/>
    </source>
</evidence>
<comment type="subcellular location">
    <subcellularLocation>
        <location evidence="1 14">Endoplasmic reticulum membrane</location>
        <topology evidence="1 14">Multi-pass membrane protein</topology>
    </subcellularLocation>
</comment>
<keyword evidence="13" id="KW-0012">Acyltransferase</keyword>
<evidence type="ECO:0000256" key="13">
    <source>
        <dbReference type="ARBA" id="ARBA00023315"/>
    </source>
</evidence>
<gene>
    <name evidence="16" type="ORF">SO694_00005260</name>
</gene>
<evidence type="ECO:0000256" key="12">
    <source>
        <dbReference type="ARBA" id="ARBA00023136"/>
    </source>
</evidence>
<comment type="similarity">
    <text evidence="4 14">Belongs to the diacylglycerol acyltransferase family.</text>
</comment>
<comment type="pathway">
    <text evidence="2">Glycerolipid metabolism; triacylglycerol biosynthesis.</text>
</comment>
<evidence type="ECO:0000256" key="4">
    <source>
        <dbReference type="ARBA" id="ARBA00005420"/>
    </source>
</evidence>
<keyword evidence="9 14" id="KW-0256">Endoplasmic reticulum</keyword>
<evidence type="ECO:0000313" key="17">
    <source>
        <dbReference type="Proteomes" id="UP001363151"/>
    </source>
</evidence>
<dbReference type="Pfam" id="PF03982">
    <property type="entry name" value="DAGAT"/>
    <property type="match status" value="1"/>
</dbReference>
<feature type="compositionally biased region" description="Low complexity" evidence="15">
    <location>
        <begin position="31"/>
        <end position="52"/>
    </location>
</feature>
<proteinExistence type="inferred from homology"/>
<keyword evidence="7" id="KW-0812">Transmembrane</keyword>
<feature type="region of interest" description="Disordered" evidence="15">
    <location>
        <begin position="1"/>
        <end position="57"/>
    </location>
</feature>
<keyword evidence="5" id="KW-0444">Lipid biosynthesis</keyword>
<evidence type="ECO:0000313" key="16">
    <source>
        <dbReference type="EMBL" id="KAK7249879.1"/>
    </source>
</evidence>
<dbReference type="PANTHER" id="PTHR12317">
    <property type="entry name" value="DIACYLGLYCEROL O-ACYLTRANSFERASE"/>
    <property type="match status" value="1"/>
</dbReference>
<name>A0ABR1G9V5_AURAN</name>
<keyword evidence="12" id="KW-0472">Membrane</keyword>
<comment type="pathway">
    <text evidence="3">Lipid metabolism.</text>
</comment>
<evidence type="ECO:0000256" key="6">
    <source>
        <dbReference type="ARBA" id="ARBA00022679"/>
    </source>
</evidence>
<evidence type="ECO:0000256" key="11">
    <source>
        <dbReference type="ARBA" id="ARBA00023098"/>
    </source>
</evidence>
<keyword evidence="6 14" id="KW-0808">Transferase</keyword>
<dbReference type="InterPro" id="IPR007130">
    <property type="entry name" value="DAGAT"/>
</dbReference>